<proteinExistence type="predicted"/>
<dbReference type="AlphaFoldDB" id="A0A8J2KZP0"/>
<gene>
    <name evidence="2" type="ORF">AFUS01_LOCUS32651</name>
</gene>
<keyword evidence="3" id="KW-1185">Reference proteome</keyword>
<evidence type="ECO:0000256" key="1">
    <source>
        <dbReference type="SAM" id="MobiDB-lite"/>
    </source>
</evidence>
<feature type="region of interest" description="Disordered" evidence="1">
    <location>
        <begin position="1"/>
        <end position="33"/>
    </location>
</feature>
<evidence type="ECO:0000313" key="2">
    <source>
        <dbReference type="EMBL" id="CAG7822370.1"/>
    </source>
</evidence>
<feature type="compositionally biased region" description="Polar residues" evidence="1">
    <location>
        <begin position="17"/>
        <end position="28"/>
    </location>
</feature>
<protein>
    <submittedName>
        <fullName evidence="2">Uncharacterized protein</fullName>
    </submittedName>
</protein>
<accession>A0A8J2KZP0</accession>
<evidence type="ECO:0000313" key="3">
    <source>
        <dbReference type="Proteomes" id="UP000708208"/>
    </source>
</evidence>
<sequence length="110" mass="12437">MKIERAPFVPWKENKSKSGSSFEPNQATRGVPLERIYPTRLNSSTTQLSPEETRVPKITRFHRVTPRSPGISCVVKPTEHLVSFIIHQNLVKEKPGGEGKTGELKNKKEM</sequence>
<reference evidence="2" key="1">
    <citation type="submission" date="2021-06" db="EMBL/GenBank/DDBJ databases">
        <authorList>
            <person name="Hodson N. C."/>
            <person name="Mongue J. A."/>
            <person name="Jaron S. K."/>
        </authorList>
    </citation>
    <scope>NUCLEOTIDE SEQUENCE</scope>
</reference>
<dbReference type="Proteomes" id="UP000708208">
    <property type="component" value="Unassembled WGS sequence"/>
</dbReference>
<dbReference type="EMBL" id="CAJVCH010526223">
    <property type="protein sequence ID" value="CAG7822370.1"/>
    <property type="molecule type" value="Genomic_DNA"/>
</dbReference>
<name>A0A8J2KZP0_9HEXA</name>
<comment type="caution">
    <text evidence="2">The sequence shown here is derived from an EMBL/GenBank/DDBJ whole genome shotgun (WGS) entry which is preliminary data.</text>
</comment>
<organism evidence="2 3">
    <name type="scientific">Allacma fusca</name>
    <dbReference type="NCBI Taxonomy" id="39272"/>
    <lineage>
        <taxon>Eukaryota</taxon>
        <taxon>Metazoa</taxon>
        <taxon>Ecdysozoa</taxon>
        <taxon>Arthropoda</taxon>
        <taxon>Hexapoda</taxon>
        <taxon>Collembola</taxon>
        <taxon>Symphypleona</taxon>
        <taxon>Sminthuridae</taxon>
        <taxon>Allacma</taxon>
    </lineage>
</organism>